<comment type="caution">
    <text evidence="1">The sequence shown here is derived from an EMBL/GenBank/DDBJ whole genome shotgun (WGS) entry which is preliminary data.</text>
</comment>
<reference evidence="1" key="1">
    <citation type="journal article" date="2022" name="bioRxiv">
        <title>Sequencing and chromosome-scale assembly of the giantPleurodeles waltlgenome.</title>
        <authorList>
            <person name="Brown T."/>
            <person name="Elewa A."/>
            <person name="Iarovenko S."/>
            <person name="Subramanian E."/>
            <person name="Araus A.J."/>
            <person name="Petzold A."/>
            <person name="Susuki M."/>
            <person name="Suzuki K.-i.T."/>
            <person name="Hayashi T."/>
            <person name="Toyoda A."/>
            <person name="Oliveira C."/>
            <person name="Osipova E."/>
            <person name="Leigh N.D."/>
            <person name="Simon A."/>
            <person name="Yun M.H."/>
        </authorList>
    </citation>
    <scope>NUCLEOTIDE SEQUENCE</scope>
    <source>
        <strain evidence="1">20211129_DDA</strain>
        <tissue evidence="1">Liver</tissue>
    </source>
</reference>
<proteinExistence type="predicted"/>
<keyword evidence="2" id="KW-1185">Reference proteome</keyword>
<dbReference type="Proteomes" id="UP001066276">
    <property type="component" value="Chromosome 6"/>
</dbReference>
<name>A0AAV7QA69_PLEWA</name>
<evidence type="ECO:0000313" key="1">
    <source>
        <dbReference type="EMBL" id="KAJ1137070.1"/>
    </source>
</evidence>
<protein>
    <submittedName>
        <fullName evidence="1">Uncharacterized protein</fullName>
    </submittedName>
</protein>
<dbReference type="EMBL" id="JANPWB010000010">
    <property type="protein sequence ID" value="KAJ1137070.1"/>
    <property type="molecule type" value="Genomic_DNA"/>
</dbReference>
<dbReference type="AlphaFoldDB" id="A0AAV7QA69"/>
<gene>
    <name evidence="1" type="ORF">NDU88_003483</name>
</gene>
<organism evidence="1 2">
    <name type="scientific">Pleurodeles waltl</name>
    <name type="common">Iberian ribbed newt</name>
    <dbReference type="NCBI Taxonomy" id="8319"/>
    <lineage>
        <taxon>Eukaryota</taxon>
        <taxon>Metazoa</taxon>
        <taxon>Chordata</taxon>
        <taxon>Craniata</taxon>
        <taxon>Vertebrata</taxon>
        <taxon>Euteleostomi</taxon>
        <taxon>Amphibia</taxon>
        <taxon>Batrachia</taxon>
        <taxon>Caudata</taxon>
        <taxon>Salamandroidea</taxon>
        <taxon>Salamandridae</taxon>
        <taxon>Pleurodelinae</taxon>
        <taxon>Pleurodeles</taxon>
    </lineage>
</organism>
<accession>A0AAV7QA69</accession>
<sequence length="80" mass="8902">MMGSASHKIQLLVDTELIGHATALMFESAVDVHRRTHVTSCALSEWVLLRRRPGRVSFNYSSDHVLCHRSSSTATGRPLL</sequence>
<evidence type="ECO:0000313" key="2">
    <source>
        <dbReference type="Proteomes" id="UP001066276"/>
    </source>
</evidence>